<comment type="caution">
    <text evidence="1">The sequence shown here is derived from an EMBL/GenBank/DDBJ whole genome shotgun (WGS) entry which is preliminary data.</text>
</comment>
<reference evidence="2" key="1">
    <citation type="journal article" date="2019" name="Int. J. Syst. Evol. Microbiol.">
        <title>The Global Catalogue of Microorganisms (GCM) 10K type strain sequencing project: providing services to taxonomists for standard genome sequencing and annotation.</title>
        <authorList>
            <consortium name="The Broad Institute Genomics Platform"/>
            <consortium name="The Broad Institute Genome Sequencing Center for Infectious Disease"/>
            <person name="Wu L."/>
            <person name="Ma J."/>
        </authorList>
    </citation>
    <scope>NUCLEOTIDE SEQUENCE [LARGE SCALE GENOMIC DNA]</scope>
    <source>
        <strain evidence="2">KCTC 52231</strain>
    </source>
</reference>
<sequence length="117" mass="12439">MKYRITDETRRLESGEILHRIVRTDGGSGGFVQSENNLSQAGTCWLHGDSLAYGEARVEEDAQVYGTVSGSAVARGHAAIHGRLFGHAVVEGDAKVYGNVGGSHHIGGDEVIYGNLD</sequence>
<evidence type="ECO:0008006" key="3">
    <source>
        <dbReference type="Google" id="ProtNLM"/>
    </source>
</evidence>
<proteinExistence type="predicted"/>
<dbReference type="EMBL" id="JBHRTG010000009">
    <property type="protein sequence ID" value="MFC3163722.1"/>
    <property type="molecule type" value="Genomic_DNA"/>
</dbReference>
<evidence type="ECO:0000313" key="1">
    <source>
        <dbReference type="EMBL" id="MFC3163722.1"/>
    </source>
</evidence>
<dbReference type="Proteomes" id="UP001595647">
    <property type="component" value="Unassembled WGS sequence"/>
</dbReference>
<keyword evidence="2" id="KW-1185">Reference proteome</keyword>
<organism evidence="1 2">
    <name type="scientific">Ciceribacter thiooxidans</name>
    <dbReference type="NCBI Taxonomy" id="1969821"/>
    <lineage>
        <taxon>Bacteria</taxon>
        <taxon>Pseudomonadati</taxon>
        <taxon>Pseudomonadota</taxon>
        <taxon>Alphaproteobacteria</taxon>
        <taxon>Hyphomicrobiales</taxon>
        <taxon>Rhizobiaceae</taxon>
        <taxon>Ciceribacter</taxon>
    </lineage>
</organism>
<dbReference type="RefSeq" id="WP_182304873.1">
    <property type="nucleotide sequence ID" value="NZ_CP059896.1"/>
</dbReference>
<gene>
    <name evidence="1" type="ORF">ACFOHV_10580</name>
</gene>
<protein>
    <recommendedName>
        <fullName evidence="3">Cytoskeletal protein CcmA (Bactofilin family)</fullName>
    </recommendedName>
</protein>
<name>A0ABV7HZ80_9HYPH</name>
<accession>A0ABV7HZ80</accession>
<evidence type="ECO:0000313" key="2">
    <source>
        <dbReference type="Proteomes" id="UP001595647"/>
    </source>
</evidence>